<dbReference type="AlphaFoldDB" id="A0A5C1ABD0"/>
<reference evidence="2" key="1">
    <citation type="submission" date="2019-08" db="EMBL/GenBank/DDBJ databases">
        <title>Limnoglobus roseus gen. nov., sp. nov., a novel freshwater planctomycete with a giant genome from the family Gemmataceae.</title>
        <authorList>
            <person name="Kulichevskaya I.S."/>
            <person name="Naumoff D.G."/>
            <person name="Miroshnikov K."/>
            <person name="Ivanova A."/>
            <person name="Philippov D.A."/>
            <person name="Hakobyan A."/>
            <person name="Rijpstra I.C."/>
            <person name="Sinninghe Damste J.S."/>
            <person name="Liesack W."/>
            <person name="Dedysh S.N."/>
        </authorList>
    </citation>
    <scope>NUCLEOTIDE SEQUENCE [LARGE SCALE GENOMIC DNA]</scope>
    <source>
        <strain evidence="2">PX52</strain>
    </source>
</reference>
<dbReference type="KEGG" id="lrs:PX52LOC_02821"/>
<evidence type="ECO:0000313" key="1">
    <source>
        <dbReference type="EMBL" id="QEL15885.1"/>
    </source>
</evidence>
<name>A0A5C1ABD0_9BACT</name>
<gene>
    <name evidence="1" type="ORF">PX52LOC_02821</name>
</gene>
<proteinExistence type="predicted"/>
<accession>A0A5C1ABD0</accession>
<organism evidence="1 2">
    <name type="scientific">Limnoglobus roseus</name>
    <dbReference type="NCBI Taxonomy" id="2598579"/>
    <lineage>
        <taxon>Bacteria</taxon>
        <taxon>Pseudomonadati</taxon>
        <taxon>Planctomycetota</taxon>
        <taxon>Planctomycetia</taxon>
        <taxon>Gemmatales</taxon>
        <taxon>Gemmataceae</taxon>
        <taxon>Limnoglobus</taxon>
    </lineage>
</organism>
<dbReference type="Proteomes" id="UP000324974">
    <property type="component" value="Chromosome"/>
</dbReference>
<keyword evidence="2" id="KW-1185">Reference proteome</keyword>
<protein>
    <submittedName>
        <fullName evidence="1">Uncharacterized protein</fullName>
    </submittedName>
</protein>
<evidence type="ECO:0000313" key="2">
    <source>
        <dbReference type="Proteomes" id="UP000324974"/>
    </source>
</evidence>
<dbReference type="EMBL" id="CP042425">
    <property type="protein sequence ID" value="QEL15885.1"/>
    <property type="molecule type" value="Genomic_DNA"/>
</dbReference>
<sequence length="162" mass="18794">MPPVLQVQTISAEGDESVCQLHCPYPYDNYDFEASKSLALQIVWDAWSRLRDGYFKPKDDPREFGIFCPLPADEASHCVAESGIEFYMPNEWDPSWFEENADRFIPSASVSDRVNCGHLLKTGDRSLWPACRFRFCVSDPLWLLVLPPGLEWQTRIFPMEWR</sequence>